<dbReference type="Proteomes" id="UP000050525">
    <property type="component" value="Unassembled WGS sequence"/>
</dbReference>
<keyword evidence="32" id="KW-1185">Reference proteome</keyword>
<comment type="function">
    <text evidence="23">Component of the centralspindlin complex that serves as a microtubule-dependent and Rho-mediated signaling required for the myosin contractile ring formation during the cell cycle cytokinesis. Essential for cytokinesis in Rho-mediated signaling. Required for the localization of ECT2 to the central spindle. Plus-end-directed motor enzyme that moves antiparallel microtubules in vitro.</text>
</comment>
<evidence type="ECO:0000256" key="23">
    <source>
        <dbReference type="ARBA" id="ARBA00058317"/>
    </source>
</evidence>
<evidence type="ECO:0000256" key="12">
    <source>
        <dbReference type="ARBA" id="ARBA00022741"/>
    </source>
</evidence>
<dbReference type="Gene3D" id="2.60.40.4330">
    <property type="entry name" value="Kinesin-like protein Kif23, Arf6-interacting domain"/>
    <property type="match status" value="1"/>
</dbReference>
<feature type="compositionally biased region" description="Basic and acidic residues" evidence="29">
    <location>
        <begin position="1248"/>
        <end position="1258"/>
    </location>
</feature>
<keyword evidence="12 27" id="KW-0547">Nucleotide-binding</keyword>
<evidence type="ECO:0000256" key="4">
    <source>
        <dbReference type="ARBA" id="ARBA00004476"/>
    </source>
</evidence>
<dbReference type="Pfam" id="PF03006">
    <property type="entry name" value="HlyIII"/>
    <property type="match status" value="1"/>
</dbReference>
<dbReference type="InterPro" id="IPR027640">
    <property type="entry name" value="Kinesin-like_fam"/>
</dbReference>
<accession>A0A151M8V1</accession>
<dbReference type="GO" id="GO:0090543">
    <property type="term" value="C:Flemming body"/>
    <property type="evidence" value="ECO:0007669"/>
    <property type="project" value="UniProtKB-SubCell"/>
</dbReference>
<keyword evidence="18" id="KW-0472">Membrane</keyword>
<feature type="binding site" evidence="26">
    <location>
        <position position="254"/>
    </location>
    <ligand>
        <name>Zn(2+)</name>
        <dbReference type="ChEBI" id="CHEBI:29105"/>
    </ligand>
</feature>
<keyword evidence="10" id="KW-0812">Transmembrane</keyword>
<dbReference type="Gene3D" id="3.40.850.10">
    <property type="entry name" value="Kinesin motor domain"/>
    <property type="match status" value="1"/>
</dbReference>
<dbReference type="FunFam" id="2.60.40.4330:FF:000001">
    <property type="entry name" value="Kinesin-like protein"/>
    <property type="match status" value="1"/>
</dbReference>
<evidence type="ECO:0000256" key="20">
    <source>
        <dbReference type="ARBA" id="ARBA00023212"/>
    </source>
</evidence>
<keyword evidence="21" id="KW-0539">Nucleus</keyword>
<dbReference type="InterPro" id="IPR027417">
    <property type="entry name" value="P-loop_NTPase"/>
</dbReference>
<comment type="similarity">
    <text evidence="27">Belongs to the TRAFAC class myosin-kinesin ATPase superfamily. Kinesin family.</text>
</comment>
<dbReference type="eggNOG" id="KOG0247">
    <property type="taxonomic scope" value="Eukaryota"/>
</dbReference>
<evidence type="ECO:0000256" key="14">
    <source>
        <dbReference type="ARBA" id="ARBA00022840"/>
    </source>
</evidence>
<dbReference type="GO" id="GO:0051256">
    <property type="term" value="P:mitotic spindle midzone assembly"/>
    <property type="evidence" value="ECO:0007669"/>
    <property type="project" value="TreeGrafter"/>
</dbReference>
<feature type="domain" description="Kinesin motor" evidence="30">
    <location>
        <begin position="426"/>
        <end position="864"/>
    </location>
</feature>
<evidence type="ECO:0000256" key="10">
    <source>
        <dbReference type="ARBA" id="ARBA00022692"/>
    </source>
</evidence>
<feature type="binding site" evidence="26">
    <location>
        <position position="258"/>
    </location>
    <ligand>
        <name>Zn(2+)</name>
        <dbReference type="ChEBI" id="CHEBI:29105"/>
    </ligand>
</feature>
<dbReference type="GO" id="GO:0005874">
    <property type="term" value="C:microtubule"/>
    <property type="evidence" value="ECO:0007669"/>
    <property type="project" value="UniProtKB-KW"/>
</dbReference>
<evidence type="ECO:0000256" key="9">
    <source>
        <dbReference type="ARBA" id="ARBA00022618"/>
    </source>
</evidence>
<gene>
    <name evidence="31" type="primary">KIF23</name>
    <name evidence="31" type="ORF">Y1Q_0001258</name>
</gene>
<dbReference type="InterPro" id="IPR001752">
    <property type="entry name" value="Kinesin_motor_dom"/>
</dbReference>
<dbReference type="PRINTS" id="PR00380">
    <property type="entry name" value="KINESINHEAVY"/>
</dbReference>
<evidence type="ECO:0000256" key="15">
    <source>
        <dbReference type="ARBA" id="ARBA00022843"/>
    </source>
</evidence>
<dbReference type="Pfam" id="PF00225">
    <property type="entry name" value="Kinesin"/>
    <property type="match status" value="1"/>
</dbReference>
<dbReference type="GO" id="GO:0046872">
    <property type="term" value="F:metal ion binding"/>
    <property type="evidence" value="ECO:0007669"/>
    <property type="project" value="UniProtKB-KW"/>
</dbReference>
<evidence type="ECO:0000259" key="30">
    <source>
        <dbReference type="PROSITE" id="PS50067"/>
    </source>
</evidence>
<dbReference type="SUPFAM" id="SSF52540">
    <property type="entry name" value="P-loop containing nucleoside triphosphate hydrolases"/>
    <property type="match status" value="1"/>
</dbReference>
<feature type="region of interest" description="Disordered" evidence="29">
    <location>
        <begin position="1099"/>
        <end position="1142"/>
    </location>
</feature>
<keyword evidence="19 27" id="KW-0505">Motor protein</keyword>
<feature type="region of interest" description="Disordered" evidence="29">
    <location>
        <begin position="1332"/>
        <end position="1394"/>
    </location>
</feature>
<protein>
    <recommendedName>
        <fullName evidence="25">Kinesin-like protein KIF23</fullName>
    </recommendedName>
</protein>
<evidence type="ECO:0000313" key="32">
    <source>
        <dbReference type="Proteomes" id="UP000050525"/>
    </source>
</evidence>
<comment type="similarity">
    <text evidence="5">Belongs to the ADIPOR family.</text>
</comment>
<dbReference type="GO" id="GO:0005819">
    <property type="term" value="C:spindle"/>
    <property type="evidence" value="ECO:0007669"/>
    <property type="project" value="UniProtKB-SubCell"/>
</dbReference>
<dbReference type="PANTHER" id="PTHR24115">
    <property type="entry name" value="KINESIN-RELATED"/>
    <property type="match status" value="1"/>
</dbReference>
<evidence type="ECO:0000256" key="13">
    <source>
        <dbReference type="ARBA" id="ARBA00022776"/>
    </source>
</evidence>
<keyword evidence="6" id="KW-0963">Cytoplasm</keyword>
<keyword evidence="7" id="KW-1017">Isopeptide bond</keyword>
<evidence type="ECO:0000256" key="19">
    <source>
        <dbReference type="ARBA" id="ARBA00023175"/>
    </source>
</evidence>
<evidence type="ECO:0000256" key="1">
    <source>
        <dbReference type="ARBA" id="ARBA00004123"/>
    </source>
</evidence>
<dbReference type="GO" id="GO:0016020">
    <property type="term" value="C:membrane"/>
    <property type="evidence" value="ECO:0007669"/>
    <property type="project" value="UniProtKB-SubCell"/>
</dbReference>
<keyword evidence="8" id="KW-0597">Phosphoprotein</keyword>
<feature type="coiled-coil region" evidence="28">
    <location>
        <begin position="987"/>
        <end position="1056"/>
    </location>
</feature>
<feature type="compositionally biased region" description="Basic and acidic residues" evidence="29">
    <location>
        <begin position="1104"/>
        <end position="1122"/>
    </location>
</feature>
<evidence type="ECO:0000256" key="16">
    <source>
        <dbReference type="ARBA" id="ARBA00022989"/>
    </source>
</evidence>
<evidence type="ECO:0000256" key="3">
    <source>
        <dbReference type="ARBA" id="ARBA00004186"/>
    </source>
</evidence>
<dbReference type="InterPro" id="IPR019821">
    <property type="entry name" value="Kinesin_motor_CS"/>
</dbReference>
<dbReference type="SMART" id="SM00129">
    <property type="entry name" value="KISc"/>
    <property type="match status" value="1"/>
</dbReference>
<keyword evidence="14 27" id="KW-0067">ATP-binding</keyword>
<dbReference type="GO" id="GO:0007018">
    <property type="term" value="P:microtubule-based movement"/>
    <property type="evidence" value="ECO:0007669"/>
    <property type="project" value="InterPro"/>
</dbReference>
<dbReference type="InterPro" id="IPR004254">
    <property type="entry name" value="AdipoR/HlyIII-related"/>
</dbReference>
<keyword evidence="11" id="KW-0493">Microtubule</keyword>
<comment type="subunit">
    <text evidence="24">Heterotetramer of two molecules each of RACGAP1 and KIF23. Found in the centralspindlin complex. Interacts with RACGAP1; the interaction is direct. Interacts with ECT2 and PRC1. Interacts with ANXA11 during cytokinesis. Interacts with BIRC6/bruce and USP8/UBPY. Interacts with ARF6, forming heterodimers and heterotetramers.</text>
</comment>
<feature type="binding site" evidence="26">
    <location>
        <position position="102"/>
    </location>
    <ligand>
        <name>Zn(2+)</name>
        <dbReference type="ChEBI" id="CHEBI:29105"/>
    </ligand>
</feature>
<evidence type="ECO:0000256" key="5">
    <source>
        <dbReference type="ARBA" id="ARBA00007018"/>
    </source>
</evidence>
<keyword evidence="13" id="KW-0498">Mitosis</keyword>
<comment type="subcellular location">
    <subcellularLocation>
        <location evidence="3">Cytoplasm</location>
        <location evidence="3">Cytoskeleton</location>
        <location evidence="3">Spindle</location>
    </subcellularLocation>
    <subcellularLocation>
        <location evidence="2">Membrane</location>
        <topology evidence="2">Multi-pass membrane protein</topology>
    </subcellularLocation>
    <subcellularLocation>
        <location evidence="4">Midbody</location>
        <location evidence="4">Midbody ring</location>
    </subcellularLocation>
    <subcellularLocation>
        <location evidence="1">Nucleus</location>
    </subcellularLocation>
</comment>
<dbReference type="InterPro" id="IPR036961">
    <property type="entry name" value="Kinesin_motor_dom_sf"/>
</dbReference>
<feature type="region of interest" description="Disordered" evidence="29">
    <location>
        <begin position="1241"/>
        <end position="1267"/>
    </location>
</feature>
<keyword evidence="22" id="KW-0131">Cell cycle</keyword>
<evidence type="ECO:0000256" key="21">
    <source>
        <dbReference type="ARBA" id="ARBA00023242"/>
    </source>
</evidence>
<sequence length="1394" mass="158641">MLSLKLPRLLNINQVPKVFREQGIVFGYRHPRSSAADCLLSVFQMTNETLNIWTHFVPACYFLGKLLALLYALDLCNDVYAWPLLAYMSTCCIYPFMSSCAHTFSTMSTQARHICYFFDYGSLSIYSLGSAVAYSAYVFPEEWVDSTFHRCYVPTAVFNAVLSTGLSCYSRFPELEQPRFSKVLRTLAFAYPYLFDSIPLFYRLYLCAEDSCTEGVIPIHIQHVVFAFLTCFIFTTHLPERLAPGHFDYIGHSHQVFHVCGIAGTYFQMEAIMMDMASRHERLRASFPLPTLSQTVGLIGVCLVINLVIIGAFSKALYSTPESSKREKTTCWCSEDKWMPLVVLNTNGEIAYAEEVTGVLVTERALSAAVYELCGFFFNYAFSELLPEHASGQFVELNSTAAVAGESRARTPRRPKAAPGNVLKDPVGVYCRVRPLGEQDAERCVEVVSDTTVQLHPPDGYRVFRNGEYKETQYTFKEVFGTLVTQKQLFDVVAKPLVEDLIRGKNGLLFTYGVTGSGKTHTMTGSPGDGGLLPRCLDMIFNSIGPFQAKRFVFKLDDKNGVDVQCEVDALLERQRREAMPVQKTPCGKRQIDPEFADMINVQDHCKVEEVDEDSVYSVFVSYIEIYNNYIYDLLEEIPYDPIKPKWNSCNTPMRKGDKWNSCSTPVRIDDFIPPQSRVLREDQNRNMYVIGCTEVEVKSTDEAFEVFWKGQKRRRIANTQLNRESSRSHSVFMIKLAQAPLDADGDNVLQEKEQITLSQLSLVDLAGSERTNRTKAEGSRLREAGNINQSLMTLRTCIEVLRENQMYGTYKMVPYRDSKLTHLFKNYFDGEGKVRMIVCVNPKAEDYEESLQVMRFAEMTQEVEVARPVDKPLCGLTPGRRFKNQAFKDELSRKLEARGGPVIGETEDQSVTEMFLQNFPPLPSCELLDINDDQTLPRLIDALEKRHRARQMLSEEFAKNALAFKSMLQEFDTKMVSKENFAQGKLAEKEKAIAGQKMEIERLEKKNKTLEYKIDILEKTATIYEEEKRTLQQELESKSQKLQRQASDKRRLEARLQGMVVETTSKWEKECERRVAAKQLEMQNKLWVKDEKLKQLKAIVTEPKPEKPERPSREKDREKGLQRSVSPSPVPLSSNYGTQVPNSLQLMSQPQMHRRSNSCSSISVASCVSEWEQKFPSHSKPTSVTPNARIRQQEPEQNRNCVSDRRRGMYWTGVTEVPSRRNQIDVEEDQCCRNPPPVRLRHRRSRSAGERWVDHKPSSNVPTETVMQPHVPNAITVATASEKALAKCDKYMLTHQELASDGEIETKLIKGDVFKTRGGGQAVQFTDIETLKQESPTGRKRRSSQSSPNPPEDGAESEWTDVETRCSVAVEMRAGSNLGPGYQHHAQPKRRKP</sequence>
<keyword evidence="16" id="KW-1133">Transmembrane helix</keyword>
<dbReference type="Pfam" id="PF16540">
    <property type="entry name" value="MKLP1_Arf_bdg"/>
    <property type="match status" value="1"/>
</dbReference>
<dbReference type="GO" id="GO:0005524">
    <property type="term" value="F:ATP binding"/>
    <property type="evidence" value="ECO:0007669"/>
    <property type="project" value="UniProtKB-UniRule"/>
</dbReference>
<keyword evidence="26" id="KW-0479">Metal-binding</keyword>
<evidence type="ECO:0000256" key="22">
    <source>
        <dbReference type="ARBA" id="ARBA00023306"/>
    </source>
</evidence>
<proteinExistence type="inferred from homology"/>
<dbReference type="PROSITE" id="PS50067">
    <property type="entry name" value="KINESIN_MOTOR_2"/>
    <property type="match status" value="1"/>
</dbReference>
<dbReference type="STRING" id="8496.A0A151M8V1"/>
<evidence type="ECO:0000313" key="31">
    <source>
        <dbReference type="EMBL" id="KYO20921.1"/>
    </source>
</evidence>
<dbReference type="PROSITE" id="PS00411">
    <property type="entry name" value="KINESIN_MOTOR_1"/>
    <property type="match status" value="1"/>
</dbReference>
<dbReference type="GO" id="GO:0016887">
    <property type="term" value="F:ATP hydrolysis activity"/>
    <property type="evidence" value="ECO:0007669"/>
    <property type="project" value="TreeGrafter"/>
</dbReference>
<name>A0A151M8V1_ALLMI</name>
<dbReference type="GO" id="GO:0005871">
    <property type="term" value="C:kinesin complex"/>
    <property type="evidence" value="ECO:0007669"/>
    <property type="project" value="TreeGrafter"/>
</dbReference>
<reference evidence="31 32" key="1">
    <citation type="journal article" date="2012" name="Genome Biol.">
        <title>Sequencing three crocodilian genomes to illuminate the evolution of archosaurs and amniotes.</title>
        <authorList>
            <person name="St John J.A."/>
            <person name="Braun E.L."/>
            <person name="Isberg S.R."/>
            <person name="Miles L.G."/>
            <person name="Chong A.Y."/>
            <person name="Gongora J."/>
            <person name="Dalzell P."/>
            <person name="Moran C."/>
            <person name="Bed'hom B."/>
            <person name="Abzhanov A."/>
            <person name="Burgess S.C."/>
            <person name="Cooksey A.M."/>
            <person name="Castoe T.A."/>
            <person name="Crawford N.G."/>
            <person name="Densmore L.D."/>
            <person name="Drew J.C."/>
            <person name="Edwards S.V."/>
            <person name="Faircloth B.C."/>
            <person name="Fujita M.K."/>
            <person name="Greenwold M.J."/>
            <person name="Hoffmann F.G."/>
            <person name="Howard J.M."/>
            <person name="Iguchi T."/>
            <person name="Janes D.E."/>
            <person name="Khan S.Y."/>
            <person name="Kohno S."/>
            <person name="de Koning A.J."/>
            <person name="Lance S.L."/>
            <person name="McCarthy F.M."/>
            <person name="McCormack J.E."/>
            <person name="Merchant M.E."/>
            <person name="Peterson D.G."/>
            <person name="Pollock D.D."/>
            <person name="Pourmand N."/>
            <person name="Raney B.J."/>
            <person name="Roessler K.A."/>
            <person name="Sanford J.R."/>
            <person name="Sawyer R.H."/>
            <person name="Schmidt C.J."/>
            <person name="Triplett E.W."/>
            <person name="Tuberville T.D."/>
            <person name="Venegas-Anaya M."/>
            <person name="Howard J.T."/>
            <person name="Jarvis E.D."/>
            <person name="Guillette L.J.Jr."/>
            <person name="Glenn T.C."/>
            <person name="Green R.E."/>
            <person name="Ray D.A."/>
        </authorList>
    </citation>
    <scope>NUCLEOTIDE SEQUENCE [LARGE SCALE GENOMIC DNA]</scope>
    <source>
        <strain evidence="31">KSC_2009_1</strain>
    </source>
</reference>
<dbReference type="GO" id="GO:0051301">
    <property type="term" value="P:cell division"/>
    <property type="evidence" value="ECO:0007669"/>
    <property type="project" value="UniProtKB-KW"/>
</dbReference>
<keyword evidence="15" id="KW-0832">Ubl conjugation</keyword>
<evidence type="ECO:0000256" key="17">
    <source>
        <dbReference type="ARBA" id="ARBA00023054"/>
    </source>
</evidence>
<dbReference type="InterPro" id="IPR038105">
    <property type="entry name" value="Kif23_Arf-bd_sf"/>
</dbReference>
<dbReference type="GO" id="GO:0005634">
    <property type="term" value="C:nucleus"/>
    <property type="evidence" value="ECO:0007669"/>
    <property type="project" value="UniProtKB-SubCell"/>
</dbReference>
<evidence type="ECO:0000256" key="27">
    <source>
        <dbReference type="PROSITE-ProRule" id="PRU00283"/>
    </source>
</evidence>
<dbReference type="CDD" id="cd01368">
    <property type="entry name" value="KISc_KIF23_like"/>
    <property type="match status" value="1"/>
</dbReference>
<dbReference type="EMBL" id="AKHW03006295">
    <property type="protein sequence ID" value="KYO20921.1"/>
    <property type="molecule type" value="Genomic_DNA"/>
</dbReference>
<evidence type="ECO:0000256" key="8">
    <source>
        <dbReference type="ARBA" id="ARBA00022553"/>
    </source>
</evidence>
<evidence type="ECO:0000256" key="24">
    <source>
        <dbReference type="ARBA" id="ARBA00066079"/>
    </source>
</evidence>
<keyword evidence="9" id="KW-0132">Cell division</keyword>
<dbReference type="GO" id="GO:0008017">
    <property type="term" value="F:microtubule binding"/>
    <property type="evidence" value="ECO:0007669"/>
    <property type="project" value="InterPro"/>
</dbReference>
<evidence type="ECO:0000256" key="7">
    <source>
        <dbReference type="ARBA" id="ARBA00022499"/>
    </source>
</evidence>
<evidence type="ECO:0000256" key="28">
    <source>
        <dbReference type="SAM" id="Coils"/>
    </source>
</evidence>
<evidence type="ECO:0000256" key="29">
    <source>
        <dbReference type="SAM" id="MobiDB-lite"/>
    </source>
</evidence>
<dbReference type="PANTHER" id="PTHR24115:SF600">
    <property type="entry name" value="KINESIN-LIKE PROTEIN KIF23"/>
    <property type="match status" value="1"/>
</dbReference>
<keyword evidence="26" id="KW-0862">Zinc</keyword>
<evidence type="ECO:0000256" key="11">
    <source>
        <dbReference type="ARBA" id="ARBA00022701"/>
    </source>
</evidence>
<evidence type="ECO:0000256" key="26">
    <source>
        <dbReference type="PIRSR" id="PIRSR604254-1"/>
    </source>
</evidence>
<feature type="compositionally biased region" description="Low complexity" evidence="29">
    <location>
        <begin position="1125"/>
        <end position="1135"/>
    </location>
</feature>
<keyword evidence="20" id="KW-0206">Cytoskeleton</keyword>
<evidence type="ECO:0000256" key="2">
    <source>
        <dbReference type="ARBA" id="ARBA00004141"/>
    </source>
</evidence>
<evidence type="ECO:0000256" key="18">
    <source>
        <dbReference type="ARBA" id="ARBA00023136"/>
    </source>
</evidence>
<evidence type="ECO:0000256" key="25">
    <source>
        <dbReference type="ARBA" id="ARBA00073209"/>
    </source>
</evidence>
<feature type="binding site" evidence="27">
    <location>
        <begin position="513"/>
        <end position="520"/>
    </location>
    <ligand>
        <name>ATP</name>
        <dbReference type="ChEBI" id="CHEBI:30616"/>
    </ligand>
</feature>
<organism evidence="31 32">
    <name type="scientific">Alligator mississippiensis</name>
    <name type="common">American alligator</name>
    <dbReference type="NCBI Taxonomy" id="8496"/>
    <lineage>
        <taxon>Eukaryota</taxon>
        <taxon>Metazoa</taxon>
        <taxon>Chordata</taxon>
        <taxon>Craniata</taxon>
        <taxon>Vertebrata</taxon>
        <taxon>Euteleostomi</taxon>
        <taxon>Archelosauria</taxon>
        <taxon>Archosauria</taxon>
        <taxon>Crocodylia</taxon>
        <taxon>Alligatoridae</taxon>
        <taxon>Alligatorinae</taxon>
        <taxon>Alligator</taxon>
    </lineage>
</organism>
<comment type="caution">
    <text evidence="31">The sequence shown here is derived from an EMBL/GenBank/DDBJ whole genome shotgun (WGS) entry which is preliminary data.</text>
</comment>
<evidence type="ECO:0000256" key="6">
    <source>
        <dbReference type="ARBA" id="ARBA00022490"/>
    </source>
</evidence>
<dbReference type="GO" id="GO:0003777">
    <property type="term" value="F:microtubule motor activity"/>
    <property type="evidence" value="ECO:0007669"/>
    <property type="project" value="InterPro"/>
</dbReference>
<dbReference type="InterPro" id="IPR032384">
    <property type="entry name" value="Kif23_Arf-bd"/>
</dbReference>
<keyword evidence="17 28" id="KW-0175">Coiled coil</keyword>